<dbReference type="PANTHER" id="PTHR33164">
    <property type="entry name" value="TRANSCRIPTIONAL REGULATOR, MARR FAMILY"/>
    <property type="match status" value="1"/>
</dbReference>
<dbReference type="PROSITE" id="PS50995">
    <property type="entry name" value="HTH_MARR_2"/>
    <property type="match status" value="1"/>
</dbReference>
<evidence type="ECO:0000256" key="3">
    <source>
        <dbReference type="ARBA" id="ARBA00023163"/>
    </source>
</evidence>
<proteinExistence type="predicted"/>
<dbReference type="InterPro" id="IPR000835">
    <property type="entry name" value="HTH_MarR-typ"/>
</dbReference>
<comment type="caution">
    <text evidence="5">The sequence shown here is derived from an EMBL/GenBank/DDBJ whole genome shotgun (WGS) entry which is preliminary data.</text>
</comment>
<feature type="domain" description="HTH marR-type" evidence="4">
    <location>
        <begin position="5"/>
        <end position="144"/>
    </location>
</feature>
<dbReference type="EMBL" id="JAMTCO010000008">
    <property type="protein sequence ID" value="MCP2270895.1"/>
    <property type="molecule type" value="Genomic_DNA"/>
</dbReference>
<protein>
    <submittedName>
        <fullName evidence="5">Transcriptional regulator, MarR family</fullName>
    </submittedName>
</protein>
<accession>A0ABT1IE24</accession>
<keyword evidence="1" id="KW-0805">Transcription regulation</keyword>
<evidence type="ECO:0000313" key="6">
    <source>
        <dbReference type="Proteomes" id="UP001205185"/>
    </source>
</evidence>
<dbReference type="Proteomes" id="UP001205185">
    <property type="component" value="Unassembled WGS sequence"/>
</dbReference>
<dbReference type="Gene3D" id="1.10.10.10">
    <property type="entry name" value="Winged helix-like DNA-binding domain superfamily/Winged helix DNA-binding domain"/>
    <property type="match status" value="1"/>
</dbReference>
<gene>
    <name evidence="5" type="ORF">LV75_003407</name>
</gene>
<dbReference type="PANTHER" id="PTHR33164:SF64">
    <property type="entry name" value="TRANSCRIPTIONAL REGULATOR SLYA"/>
    <property type="match status" value="1"/>
</dbReference>
<dbReference type="InterPro" id="IPR036388">
    <property type="entry name" value="WH-like_DNA-bd_sf"/>
</dbReference>
<reference evidence="5 6" key="1">
    <citation type="submission" date="2022-06" db="EMBL/GenBank/DDBJ databases">
        <title>Genomic Encyclopedia of Archaeal and Bacterial Type Strains, Phase II (KMG-II): from individual species to whole genera.</title>
        <authorList>
            <person name="Goeker M."/>
        </authorList>
    </citation>
    <scope>NUCLEOTIDE SEQUENCE [LARGE SCALE GENOMIC DNA]</scope>
    <source>
        <strain evidence="5 6">DSM 44255</strain>
    </source>
</reference>
<keyword evidence="6" id="KW-1185">Reference proteome</keyword>
<sequence length="155" mass="16789">MSDAATPVSGLVWRLSTRWRAMIDRVVTPLGLTHAQYAVVAPLSSLQRAGTRPSQRQLADFTGLEPLYVSKLARSLEQAGLVTRTPDPADSRAMLLSLTDRGREVTDQAITAVVALQDQLTASLGGVDSPRTQALIDALRTLLNDPQLEDPQEET</sequence>
<dbReference type="SUPFAM" id="SSF46785">
    <property type="entry name" value="Winged helix' DNA-binding domain"/>
    <property type="match status" value="1"/>
</dbReference>
<dbReference type="RefSeq" id="WP_253887859.1">
    <property type="nucleotide sequence ID" value="NZ_BAAAVB010000013.1"/>
</dbReference>
<evidence type="ECO:0000256" key="1">
    <source>
        <dbReference type="ARBA" id="ARBA00023015"/>
    </source>
</evidence>
<organism evidence="5 6">
    <name type="scientific">Actinokineospora diospyrosa</name>
    <dbReference type="NCBI Taxonomy" id="103728"/>
    <lineage>
        <taxon>Bacteria</taxon>
        <taxon>Bacillati</taxon>
        <taxon>Actinomycetota</taxon>
        <taxon>Actinomycetes</taxon>
        <taxon>Pseudonocardiales</taxon>
        <taxon>Pseudonocardiaceae</taxon>
        <taxon>Actinokineospora</taxon>
    </lineage>
</organism>
<evidence type="ECO:0000256" key="2">
    <source>
        <dbReference type="ARBA" id="ARBA00023125"/>
    </source>
</evidence>
<dbReference type="Pfam" id="PF12802">
    <property type="entry name" value="MarR_2"/>
    <property type="match status" value="1"/>
</dbReference>
<evidence type="ECO:0000313" key="5">
    <source>
        <dbReference type="EMBL" id="MCP2270895.1"/>
    </source>
</evidence>
<dbReference type="SMART" id="SM00347">
    <property type="entry name" value="HTH_MARR"/>
    <property type="match status" value="1"/>
</dbReference>
<dbReference type="InterPro" id="IPR036390">
    <property type="entry name" value="WH_DNA-bd_sf"/>
</dbReference>
<name>A0ABT1IE24_9PSEU</name>
<keyword evidence="2" id="KW-0238">DNA-binding</keyword>
<evidence type="ECO:0000259" key="4">
    <source>
        <dbReference type="PROSITE" id="PS50995"/>
    </source>
</evidence>
<keyword evidence="3" id="KW-0804">Transcription</keyword>
<dbReference type="InterPro" id="IPR039422">
    <property type="entry name" value="MarR/SlyA-like"/>
</dbReference>